<sequence length="239" mass="27089">MAAAESGRTIPDFEIRQLHHPPIHQKLQLVSQDVRFLQKKFLDIAKSKVDANFPAQSSGGQDPLKEQVEEIVKEFILRTIELSKHSLVVNGIEGADPSLDSLMKGAELDKDEETDKYEPFDLELNEQVRELYSQIDKETVEVTKLRREGPLRALEAYKSKLDKLDEQRANAQTESMDMDDAVPADVKMQEFLPRSENIAADFESLIATLRDMKKNVPATAARLDRAEAAITHLNYRNSK</sequence>
<dbReference type="RefSeq" id="XP_056043190.1">
    <property type="nucleotide sequence ID" value="XM_056189669.1"/>
</dbReference>
<dbReference type="GO" id="GO:0000070">
    <property type="term" value="P:mitotic sister chromatid segregation"/>
    <property type="evidence" value="ECO:0007669"/>
    <property type="project" value="InterPro"/>
</dbReference>
<dbReference type="AlphaFoldDB" id="A0AAD7QQX1"/>
<dbReference type="PANTHER" id="PTHR31749">
    <property type="entry name" value="KINETOCHORE-ASSOCIATED PROTEIN NSL1 HOMOLOG"/>
    <property type="match status" value="1"/>
</dbReference>
<dbReference type="Pfam" id="PF08641">
    <property type="entry name" value="Mis14"/>
    <property type="match status" value="1"/>
</dbReference>
<keyword evidence="3" id="KW-1185">Reference proteome</keyword>
<protein>
    <submittedName>
        <fullName evidence="2">Kinetochore protein Mis14 like-domain-containing protein</fullName>
    </submittedName>
</protein>
<feature type="coiled-coil region" evidence="1">
    <location>
        <begin position="128"/>
        <end position="181"/>
    </location>
</feature>
<keyword evidence="1" id="KW-0175">Coiled coil</keyword>
<reference evidence="2" key="1">
    <citation type="submission" date="2023-03" db="EMBL/GenBank/DDBJ databases">
        <title>Near-Complete genome sequence of Lipomyces tetrasporous NRRL Y-64009, an oleaginous yeast capable of growing on lignocellulosic hydrolysates.</title>
        <authorList>
            <consortium name="Lawrence Berkeley National Laboratory"/>
            <person name="Jagtap S.S."/>
            <person name="Liu J.-J."/>
            <person name="Walukiewicz H.E."/>
            <person name="Pangilinan J."/>
            <person name="Lipzen A."/>
            <person name="Ahrendt S."/>
            <person name="Koriabine M."/>
            <person name="Cobaugh K."/>
            <person name="Salamov A."/>
            <person name="Yoshinaga Y."/>
            <person name="Ng V."/>
            <person name="Daum C."/>
            <person name="Grigoriev I.V."/>
            <person name="Slininger P.J."/>
            <person name="Dien B.S."/>
            <person name="Jin Y.-S."/>
            <person name="Rao C.V."/>
        </authorList>
    </citation>
    <scope>NUCLEOTIDE SEQUENCE</scope>
    <source>
        <strain evidence="2">NRRL Y-64009</strain>
    </source>
</reference>
<accession>A0AAD7QQX1</accession>
<name>A0AAD7QQX1_9ASCO</name>
<dbReference type="GO" id="GO:0000444">
    <property type="term" value="C:MIS12/MIND type complex"/>
    <property type="evidence" value="ECO:0007669"/>
    <property type="project" value="TreeGrafter"/>
</dbReference>
<evidence type="ECO:0000313" key="2">
    <source>
        <dbReference type="EMBL" id="KAJ8099740.1"/>
    </source>
</evidence>
<evidence type="ECO:0000313" key="3">
    <source>
        <dbReference type="Proteomes" id="UP001217417"/>
    </source>
</evidence>
<dbReference type="InterPro" id="IPR013950">
    <property type="entry name" value="Mis14/Nsl1"/>
</dbReference>
<dbReference type="GeneID" id="80884835"/>
<dbReference type="EMBL" id="JARPMG010000006">
    <property type="protein sequence ID" value="KAJ8099740.1"/>
    <property type="molecule type" value="Genomic_DNA"/>
</dbReference>
<evidence type="ECO:0000256" key="1">
    <source>
        <dbReference type="SAM" id="Coils"/>
    </source>
</evidence>
<proteinExistence type="predicted"/>
<organism evidence="2 3">
    <name type="scientific">Lipomyces tetrasporus</name>
    <dbReference type="NCBI Taxonomy" id="54092"/>
    <lineage>
        <taxon>Eukaryota</taxon>
        <taxon>Fungi</taxon>
        <taxon>Dikarya</taxon>
        <taxon>Ascomycota</taxon>
        <taxon>Saccharomycotina</taxon>
        <taxon>Lipomycetes</taxon>
        <taxon>Lipomycetales</taxon>
        <taxon>Lipomycetaceae</taxon>
        <taxon>Lipomyces</taxon>
    </lineage>
</organism>
<dbReference type="PANTHER" id="PTHR31749:SF3">
    <property type="entry name" value="KINETOCHORE-ASSOCIATED PROTEIN NSL1 HOMOLOG"/>
    <property type="match status" value="1"/>
</dbReference>
<gene>
    <name evidence="2" type="ORF">POJ06DRAFT_276063</name>
</gene>
<comment type="caution">
    <text evidence="2">The sequence shown here is derived from an EMBL/GenBank/DDBJ whole genome shotgun (WGS) entry which is preliminary data.</text>
</comment>
<dbReference type="Proteomes" id="UP001217417">
    <property type="component" value="Unassembled WGS sequence"/>
</dbReference>